<proteinExistence type="predicted"/>
<dbReference type="PANTHER" id="PTHR45436:SF5">
    <property type="entry name" value="SENSOR HISTIDINE KINASE TRCS"/>
    <property type="match status" value="1"/>
</dbReference>
<dbReference type="PROSITE" id="PS50109">
    <property type="entry name" value="HIS_KIN"/>
    <property type="match status" value="1"/>
</dbReference>
<keyword evidence="10" id="KW-1185">Reference proteome</keyword>
<keyword evidence="4" id="KW-0808">Transferase</keyword>
<dbReference type="GO" id="GO:0004673">
    <property type="term" value="F:protein histidine kinase activity"/>
    <property type="evidence" value="ECO:0007669"/>
    <property type="project" value="UniProtKB-EC"/>
</dbReference>
<dbReference type="SUPFAM" id="SSF55874">
    <property type="entry name" value="ATPase domain of HSP90 chaperone/DNA topoisomerase II/histidine kinase"/>
    <property type="match status" value="1"/>
</dbReference>
<keyword evidence="3" id="KW-0597">Phosphoprotein</keyword>
<comment type="caution">
    <text evidence="9">The sequence shown here is derived from an EMBL/GenBank/DDBJ whole genome shotgun (WGS) entry which is preliminary data.</text>
</comment>
<sequence length="216" mass="22518">MHGVSTLTTTARREPHSLETTGQLRGLLHDLGQGLGTLSLLTDGIHDDPALSAETRYRLKLMAQELSRLVDLAALPVGEPILDTVDVRELLGQLVSLTALSSRATVVLRPGADVALCTDRTLLWRMVVNLVDNAVRAAGPDGTVEIAVGDECGVVVEVIDDGPGFGDGPGGVASQGLGIVLDLARRCGAHLQVCPAEHGGTCARLVFPDAGRPPEA</sequence>
<evidence type="ECO:0000256" key="2">
    <source>
        <dbReference type="ARBA" id="ARBA00012438"/>
    </source>
</evidence>
<organism evidence="9 10">
    <name type="scientific">Haloactinomyces albus</name>
    <dbReference type="NCBI Taxonomy" id="1352928"/>
    <lineage>
        <taxon>Bacteria</taxon>
        <taxon>Bacillati</taxon>
        <taxon>Actinomycetota</taxon>
        <taxon>Actinomycetes</taxon>
        <taxon>Actinopolysporales</taxon>
        <taxon>Actinopolysporaceae</taxon>
        <taxon>Haloactinomyces</taxon>
    </lineage>
</organism>
<evidence type="ECO:0000256" key="7">
    <source>
        <dbReference type="ARBA" id="ARBA00022989"/>
    </source>
</evidence>
<accession>A0AAE3ZAQ0</accession>
<dbReference type="SMART" id="SM00387">
    <property type="entry name" value="HATPase_c"/>
    <property type="match status" value="1"/>
</dbReference>
<evidence type="ECO:0000313" key="9">
    <source>
        <dbReference type="EMBL" id="MDR7300166.1"/>
    </source>
</evidence>
<evidence type="ECO:0000313" key="10">
    <source>
        <dbReference type="Proteomes" id="UP001180845"/>
    </source>
</evidence>
<evidence type="ECO:0000256" key="5">
    <source>
        <dbReference type="ARBA" id="ARBA00022692"/>
    </source>
</evidence>
<reference evidence="9" key="1">
    <citation type="submission" date="2023-07" db="EMBL/GenBank/DDBJ databases">
        <title>Sequencing the genomes of 1000 actinobacteria strains.</title>
        <authorList>
            <person name="Klenk H.-P."/>
        </authorList>
    </citation>
    <scope>NUCLEOTIDE SEQUENCE</scope>
    <source>
        <strain evidence="9">DSM 45977</strain>
    </source>
</reference>
<dbReference type="InterPro" id="IPR003594">
    <property type="entry name" value="HATPase_dom"/>
</dbReference>
<keyword evidence="7" id="KW-1133">Transmembrane helix</keyword>
<dbReference type="EMBL" id="JAVDXW010000001">
    <property type="protein sequence ID" value="MDR7300166.1"/>
    <property type="molecule type" value="Genomic_DNA"/>
</dbReference>
<evidence type="ECO:0000256" key="3">
    <source>
        <dbReference type="ARBA" id="ARBA00022553"/>
    </source>
</evidence>
<name>A0AAE3ZAQ0_9ACTN</name>
<protein>
    <recommendedName>
        <fullName evidence="2">histidine kinase</fullName>
        <ecNumber evidence="2">2.7.13.3</ecNumber>
    </recommendedName>
</protein>
<evidence type="ECO:0000256" key="6">
    <source>
        <dbReference type="ARBA" id="ARBA00022777"/>
    </source>
</evidence>
<gene>
    <name evidence="9" type="ORF">JOF55_000347</name>
</gene>
<dbReference type="EC" id="2.7.13.3" evidence="2"/>
<dbReference type="Pfam" id="PF02518">
    <property type="entry name" value="HATPase_c"/>
    <property type="match status" value="1"/>
</dbReference>
<evidence type="ECO:0000256" key="4">
    <source>
        <dbReference type="ARBA" id="ARBA00022679"/>
    </source>
</evidence>
<dbReference type="AlphaFoldDB" id="A0AAE3ZAQ0"/>
<evidence type="ECO:0000259" key="8">
    <source>
        <dbReference type="PROSITE" id="PS50109"/>
    </source>
</evidence>
<keyword evidence="7" id="KW-0472">Membrane</keyword>
<dbReference type="RefSeq" id="WP_310268471.1">
    <property type="nucleotide sequence ID" value="NZ_JAVDXW010000001.1"/>
</dbReference>
<dbReference type="InterPro" id="IPR050428">
    <property type="entry name" value="TCS_sensor_his_kinase"/>
</dbReference>
<dbReference type="InterPro" id="IPR005467">
    <property type="entry name" value="His_kinase_dom"/>
</dbReference>
<keyword evidence="5" id="KW-0812">Transmembrane</keyword>
<comment type="catalytic activity">
    <reaction evidence="1">
        <text>ATP + protein L-histidine = ADP + protein N-phospho-L-histidine.</text>
        <dbReference type="EC" id="2.7.13.3"/>
    </reaction>
</comment>
<dbReference type="Gene3D" id="3.30.565.10">
    <property type="entry name" value="Histidine kinase-like ATPase, C-terminal domain"/>
    <property type="match status" value="1"/>
</dbReference>
<keyword evidence="6 9" id="KW-0418">Kinase</keyword>
<dbReference type="PANTHER" id="PTHR45436">
    <property type="entry name" value="SENSOR HISTIDINE KINASE YKOH"/>
    <property type="match status" value="1"/>
</dbReference>
<evidence type="ECO:0000256" key="1">
    <source>
        <dbReference type="ARBA" id="ARBA00000085"/>
    </source>
</evidence>
<dbReference type="InterPro" id="IPR036890">
    <property type="entry name" value="HATPase_C_sf"/>
</dbReference>
<dbReference type="Proteomes" id="UP001180845">
    <property type="component" value="Unassembled WGS sequence"/>
</dbReference>
<feature type="domain" description="Histidine kinase" evidence="8">
    <location>
        <begin position="26"/>
        <end position="211"/>
    </location>
</feature>